<dbReference type="InterPro" id="IPR013216">
    <property type="entry name" value="Methyltransf_11"/>
</dbReference>
<keyword evidence="1" id="KW-1133">Transmembrane helix</keyword>
<protein>
    <submittedName>
        <fullName evidence="3">Class I SAM-dependent methyltransferase</fullName>
        <ecNumber evidence="3">2.1.-.-</ecNumber>
    </submittedName>
</protein>
<dbReference type="PANTHER" id="PTHR43861:SF1">
    <property type="entry name" value="TRANS-ACONITATE 2-METHYLTRANSFERASE"/>
    <property type="match status" value="1"/>
</dbReference>
<feature type="transmembrane region" description="Helical" evidence="1">
    <location>
        <begin position="111"/>
        <end position="128"/>
    </location>
</feature>
<keyword evidence="1" id="KW-0812">Transmembrane</keyword>
<dbReference type="CDD" id="cd02440">
    <property type="entry name" value="AdoMet_MTases"/>
    <property type="match status" value="1"/>
</dbReference>
<organism evidence="3 4">
    <name type="scientific">Actinokineospora soli</name>
    <dbReference type="NCBI Taxonomy" id="1048753"/>
    <lineage>
        <taxon>Bacteria</taxon>
        <taxon>Bacillati</taxon>
        <taxon>Actinomycetota</taxon>
        <taxon>Actinomycetes</taxon>
        <taxon>Pseudonocardiales</taxon>
        <taxon>Pseudonocardiaceae</taxon>
        <taxon>Actinokineospora</taxon>
    </lineage>
</organism>
<dbReference type="GO" id="GO:0008168">
    <property type="term" value="F:methyltransferase activity"/>
    <property type="evidence" value="ECO:0007669"/>
    <property type="project" value="UniProtKB-KW"/>
</dbReference>
<dbReference type="Pfam" id="PF08241">
    <property type="entry name" value="Methyltransf_11"/>
    <property type="match status" value="1"/>
</dbReference>
<feature type="transmembrane region" description="Helical" evidence="1">
    <location>
        <begin position="58"/>
        <end position="76"/>
    </location>
</feature>
<dbReference type="PANTHER" id="PTHR43861">
    <property type="entry name" value="TRANS-ACONITATE 2-METHYLTRANSFERASE-RELATED"/>
    <property type="match status" value="1"/>
</dbReference>
<dbReference type="Proteomes" id="UP001596512">
    <property type="component" value="Unassembled WGS sequence"/>
</dbReference>
<proteinExistence type="predicted"/>
<accession>A0ABW2TJM8</accession>
<keyword evidence="4" id="KW-1185">Reference proteome</keyword>
<dbReference type="EMBL" id="JBHTEY010000004">
    <property type="protein sequence ID" value="MFC7612783.1"/>
    <property type="molecule type" value="Genomic_DNA"/>
</dbReference>
<keyword evidence="3" id="KW-0489">Methyltransferase</keyword>
<comment type="caution">
    <text evidence="3">The sequence shown here is derived from an EMBL/GenBank/DDBJ whole genome shotgun (WGS) entry which is preliminary data.</text>
</comment>
<feature type="transmembrane region" description="Helical" evidence="1">
    <location>
        <begin position="88"/>
        <end position="105"/>
    </location>
</feature>
<name>A0ABW2TJM8_9PSEU</name>
<keyword evidence="3" id="KW-0808">Transferase</keyword>
<dbReference type="GO" id="GO:0032259">
    <property type="term" value="P:methylation"/>
    <property type="evidence" value="ECO:0007669"/>
    <property type="project" value="UniProtKB-KW"/>
</dbReference>
<gene>
    <name evidence="3" type="ORF">ACFQV2_03125</name>
</gene>
<dbReference type="SUPFAM" id="SSF53335">
    <property type="entry name" value="S-adenosyl-L-methionine-dependent methyltransferases"/>
    <property type="match status" value="1"/>
</dbReference>
<reference evidence="4" key="1">
    <citation type="journal article" date="2019" name="Int. J. Syst. Evol. Microbiol.">
        <title>The Global Catalogue of Microorganisms (GCM) 10K type strain sequencing project: providing services to taxonomists for standard genome sequencing and annotation.</title>
        <authorList>
            <consortium name="The Broad Institute Genomics Platform"/>
            <consortium name="The Broad Institute Genome Sequencing Center for Infectious Disease"/>
            <person name="Wu L."/>
            <person name="Ma J."/>
        </authorList>
    </citation>
    <scope>NUCLEOTIDE SEQUENCE [LARGE SCALE GENOMIC DNA]</scope>
    <source>
        <strain evidence="4">JCM 17695</strain>
    </source>
</reference>
<evidence type="ECO:0000259" key="2">
    <source>
        <dbReference type="Pfam" id="PF08241"/>
    </source>
</evidence>
<dbReference type="InterPro" id="IPR029063">
    <property type="entry name" value="SAM-dependent_MTases_sf"/>
</dbReference>
<sequence>MLVLPRLADPGDRARTVRVALAVCAGLDALVVVGAAVFGPQLAALIGGAQYAGADLPMWRFALVGSLLALVQILLFSRIAHGDRRSAALIWLAVVAEVALVAGGLRWGVGSVVAAAVIATGLLALAGLRSRRGALSAGTTRIVSGPTRAAGRFAGMSFDEVRRDWTLLGERDPLWAVYVAPGTRGGRWDVEEFLALGRSDVAATRSWLAELGRPTSWTRALDFGCGAGRLSQALAEHADSVVGVDVSAPMLATARSLDRSGGRCDFVLNEAPDLRRFADGEFDLVYTALVLQHLPADVVEGYLAEFVRVLAPGGTAVLHCSTSPLWTVKGMIWRFAPARLIGLGQRLFLRYPAPMRMTAMPQRRVVDLIRAAGGSVEAIQSVDDRSTHWRLSTYVITRP</sequence>
<feature type="transmembrane region" description="Helical" evidence="1">
    <location>
        <begin position="20"/>
        <end position="38"/>
    </location>
</feature>
<evidence type="ECO:0000313" key="4">
    <source>
        <dbReference type="Proteomes" id="UP001596512"/>
    </source>
</evidence>
<evidence type="ECO:0000256" key="1">
    <source>
        <dbReference type="SAM" id="Phobius"/>
    </source>
</evidence>
<feature type="domain" description="Methyltransferase type 11" evidence="2">
    <location>
        <begin position="221"/>
        <end position="317"/>
    </location>
</feature>
<dbReference type="EC" id="2.1.-.-" evidence="3"/>
<keyword evidence="1" id="KW-0472">Membrane</keyword>
<dbReference type="Gene3D" id="3.40.50.150">
    <property type="entry name" value="Vaccinia Virus protein VP39"/>
    <property type="match status" value="1"/>
</dbReference>
<evidence type="ECO:0000313" key="3">
    <source>
        <dbReference type="EMBL" id="MFC7612783.1"/>
    </source>
</evidence>